<keyword evidence="5" id="KW-0645">Protease</keyword>
<evidence type="ECO:0000256" key="2">
    <source>
        <dbReference type="ARBA" id="ARBA00022963"/>
    </source>
</evidence>
<dbReference type="GO" id="GO:0006508">
    <property type="term" value="P:proteolysis"/>
    <property type="evidence" value="ECO:0007669"/>
    <property type="project" value="UniProtKB-KW"/>
</dbReference>
<keyword evidence="2" id="KW-0442">Lipid degradation</keyword>
<dbReference type="CDD" id="cd07205">
    <property type="entry name" value="Pat_PNPLA6_PNPLA7_NTE1_like"/>
    <property type="match status" value="1"/>
</dbReference>
<feature type="domain" description="PNPLA" evidence="4">
    <location>
        <begin position="1"/>
        <end position="157"/>
    </location>
</feature>
<accession>M1PVW0</accession>
<dbReference type="EMBL" id="JX684087">
    <property type="protein sequence ID" value="AGF93299.1"/>
    <property type="molecule type" value="Genomic_DNA"/>
</dbReference>
<dbReference type="InterPro" id="IPR050301">
    <property type="entry name" value="NTE"/>
</dbReference>
<protein>
    <submittedName>
        <fullName evidence="5">Serine protease</fullName>
    </submittedName>
</protein>
<proteinExistence type="predicted"/>
<name>M1PVW0_9ZZZZ</name>
<dbReference type="InterPro" id="IPR016035">
    <property type="entry name" value="Acyl_Trfase/lysoPLipase"/>
</dbReference>
<organism evidence="5">
    <name type="scientific">uncultured organism</name>
    <dbReference type="NCBI Taxonomy" id="155900"/>
    <lineage>
        <taxon>unclassified sequences</taxon>
        <taxon>environmental samples</taxon>
    </lineage>
</organism>
<evidence type="ECO:0000256" key="1">
    <source>
        <dbReference type="ARBA" id="ARBA00022801"/>
    </source>
</evidence>
<reference evidence="5" key="1">
    <citation type="journal article" date="2013" name="Syst. Appl. Microbiol.">
        <title>New insights into the archaeal diversity of a hypersaline microbial mat obtained by a metagenomic approach.</title>
        <authorList>
            <person name="Lopez-Lopez A."/>
            <person name="Richter M."/>
            <person name="Pena A."/>
            <person name="Tamames J."/>
            <person name="Rossello-Mora R."/>
        </authorList>
    </citation>
    <scope>NUCLEOTIDE SEQUENCE</scope>
</reference>
<keyword evidence="3" id="KW-0443">Lipid metabolism</keyword>
<sequence>MGGGAILGAAHIGILKAFEEKGIKIDCISGTSIGAFIAGLYAFGISPPEIEKRVADMSWLDISGFTIPKYGLLSNGKLGEMLKAELGDAAIENAAIFLALVATDIGKGEKVVAKRGNLAQYVMASTCIPGIFSPVTIDGRMLVDGGLLENVPVSPLKSMGADITVGVDLNANRSYKDPEDIIDVLVNAIDITIDNATRLQVDGADFLIAPDVNAYNRNDADAVSDLIEVGYNSGLDAVLRIKEQLS</sequence>
<dbReference type="InterPro" id="IPR002641">
    <property type="entry name" value="PNPLA_dom"/>
</dbReference>
<dbReference type="PROSITE" id="PS51635">
    <property type="entry name" value="PNPLA"/>
    <property type="match status" value="1"/>
</dbReference>
<dbReference type="PANTHER" id="PTHR14226">
    <property type="entry name" value="NEUROPATHY TARGET ESTERASE/SWISS CHEESE D.MELANOGASTER"/>
    <property type="match status" value="1"/>
</dbReference>
<evidence type="ECO:0000313" key="5">
    <source>
        <dbReference type="EMBL" id="AGF93299.1"/>
    </source>
</evidence>
<dbReference type="PANTHER" id="PTHR14226:SF76">
    <property type="entry name" value="NTE FAMILY PROTEIN RSSA"/>
    <property type="match status" value="1"/>
</dbReference>
<dbReference type="GO" id="GO:0008233">
    <property type="term" value="F:peptidase activity"/>
    <property type="evidence" value="ECO:0007669"/>
    <property type="project" value="UniProtKB-KW"/>
</dbReference>
<keyword evidence="1" id="KW-0378">Hydrolase</keyword>
<dbReference type="AlphaFoldDB" id="M1PVW0"/>
<dbReference type="GO" id="GO:0016042">
    <property type="term" value="P:lipid catabolic process"/>
    <property type="evidence" value="ECO:0007669"/>
    <property type="project" value="UniProtKB-KW"/>
</dbReference>
<dbReference type="SUPFAM" id="SSF52151">
    <property type="entry name" value="FabD/lysophospholipase-like"/>
    <property type="match status" value="1"/>
</dbReference>
<gene>
    <name evidence="5" type="ORF">FLSS-21_0024</name>
</gene>
<dbReference type="Gene3D" id="3.40.1090.10">
    <property type="entry name" value="Cytosolic phospholipase A2 catalytic domain"/>
    <property type="match status" value="2"/>
</dbReference>
<evidence type="ECO:0000259" key="4">
    <source>
        <dbReference type="PROSITE" id="PS51635"/>
    </source>
</evidence>
<evidence type="ECO:0000256" key="3">
    <source>
        <dbReference type="ARBA" id="ARBA00023098"/>
    </source>
</evidence>
<dbReference type="Pfam" id="PF01734">
    <property type="entry name" value="Patatin"/>
    <property type="match status" value="1"/>
</dbReference>